<keyword evidence="2" id="KW-1185">Reference proteome</keyword>
<sequence>MSLNLPGFLEAMLLGETISPKKMLDQISAELKFDKEMAMAVESLIKDVAQETNSLKLKIRDYHEANPEDPNYIPPLKKCHDLQDDRESKERKEVEPKDKHRSPHYRHERPLWSTTRQYQNEDQDSSKNHYGEYASHETMRKYPYD</sequence>
<organism evidence="2 3">
    <name type="scientific">Romanomermis culicivorax</name>
    <name type="common">Nematode worm</name>
    <dbReference type="NCBI Taxonomy" id="13658"/>
    <lineage>
        <taxon>Eukaryota</taxon>
        <taxon>Metazoa</taxon>
        <taxon>Ecdysozoa</taxon>
        <taxon>Nematoda</taxon>
        <taxon>Enoplea</taxon>
        <taxon>Dorylaimia</taxon>
        <taxon>Mermithida</taxon>
        <taxon>Mermithoidea</taxon>
        <taxon>Mermithidae</taxon>
        <taxon>Romanomermis</taxon>
    </lineage>
</organism>
<name>A0A915HN56_ROMCU</name>
<feature type="compositionally biased region" description="Basic and acidic residues" evidence="1">
    <location>
        <begin position="124"/>
        <end position="145"/>
    </location>
</feature>
<proteinExistence type="predicted"/>
<feature type="region of interest" description="Disordered" evidence="1">
    <location>
        <begin position="65"/>
        <end position="145"/>
    </location>
</feature>
<evidence type="ECO:0000313" key="3">
    <source>
        <dbReference type="WBParaSite" id="nRc.2.0.1.t03129-RA"/>
    </source>
</evidence>
<evidence type="ECO:0000313" key="2">
    <source>
        <dbReference type="Proteomes" id="UP000887565"/>
    </source>
</evidence>
<evidence type="ECO:0000256" key="1">
    <source>
        <dbReference type="SAM" id="MobiDB-lite"/>
    </source>
</evidence>
<dbReference type="AlphaFoldDB" id="A0A915HN56"/>
<dbReference type="WBParaSite" id="nRc.2.0.1.t03129-RA">
    <property type="protein sequence ID" value="nRc.2.0.1.t03129-RA"/>
    <property type="gene ID" value="nRc.2.0.1.g03129"/>
</dbReference>
<protein>
    <submittedName>
        <fullName evidence="3">Uncharacterized protein</fullName>
    </submittedName>
</protein>
<reference evidence="3" key="1">
    <citation type="submission" date="2022-11" db="UniProtKB">
        <authorList>
            <consortium name="WormBaseParasite"/>
        </authorList>
    </citation>
    <scope>IDENTIFICATION</scope>
</reference>
<accession>A0A915HN56</accession>
<feature type="compositionally biased region" description="Basic and acidic residues" evidence="1">
    <location>
        <begin position="78"/>
        <end position="98"/>
    </location>
</feature>
<dbReference type="Proteomes" id="UP000887565">
    <property type="component" value="Unplaced"/>
</dbReference>